<sequence length="462" mass="50025">MAAATTIVEQVVNAVEWVTSTDLDGDGDVGLAGRPAEATVASVAPIPAVAPEEPFNKGELVALPYIGKTFRTVLDLVKGGVRTCLSQFLLQHLTTHVRLLPTDSTDEAFNSLVKFVVKKYEKSEKHAQDIVQKGKVVAHNLSKQAAEALKKKLEALGGKAAISGGVELEGLVKAIHTGYVLKVKGSDVKGSDVGNDFIEELSFQMTDVKGNSAINRDDVLDSEKWVTSTAGEGSPTPPSFVLEATLGVSITLHKDVKLVLDSPNFLFPDLTADWNEKPIKISDMRAQFEIDFTKFDTSDPKNSEFTIKFDILEEYNPKVEWDVSLSAFFVNLPVPDIITPALAQNLVMNLLPKVTPVSVTYSEGHFEWTVKPTLKPKTFFKNWGRSVLCCHPELTLHSLCIGLPQICADCCIGCSLDFWRQCFEGEAPCCGACRAGLCCCKPKGAEKGSGTVTVTSKASDSL</sequence>
<dbReference type="AlphaFoldDB" id="A0A7S3SLV3"/>
<dbReference type="InterPro" id="IPR014719">
    <property type="entry name" value="Ribosomal_bL12_C/ClpS-like"/>
</dbReference>
<dbReference type="SUPFAM" id="SSF54736">
    <property type="entry name" value="ClpS-like"/>
    <property type="match status" value="1"/>
</dbReference>
<reference evidence="1" key="1">
    <citation type="submission" date="2021-01" db="EMBL/GenBank/DDBJ databases">
        <authorList>
            <person name="Corre E."/>
            <person name="Pelletier E."/>
            <person name="Niang G."/>
            <person name="Scheremetjew M."/>
            <person name="Finn R."/>
            <person name="Kale V."/>
            <person name="Holt S."/>
            <person name="Cochrane G."/>
            <person name="Meng A."/>
            <person name="Brown T."/>
            <person name="Cohen L."/>
        </authorList>
    </citation>
    <scope>NUCLEOTIDE SEQUENCE</scope>
    <source>
        <strain evidence="1">379</strain>
    </source>
</reference>
<accession>A0A7S3SLV3</accession>
<protein>
    <submittedName>
        <fullName evidence="1">Uncharacterized protein</fullName>
    </submittedName>
</protein>
<organism evidence="1">
    <name type="scientific">Emiliania huxleyi</name>
    <name type="common">Coccolithophore</name>
    <name type="synonym">Pontosphaera huxleyi</name>
    <dbReference type="NCBI Taxonomy" id="2903"/>
    <lineage>
        <taxon>Eukaryota</taxon>
        <taxon>Haptista</taxon>
        <taxon>Haptophyta</taxon>
        <taxon>Prymnesiophyceae</taxon>
        <taxon>Isochrysidales</taxon>
        <taxon>Noelaerhabdaceae</taxon>
        <taxon>Emiliania</taxon>
    </lineage>
</organism>
<dbReference type="EMBL" id="HBIR01029820">
    <property type="protein sequence ID" value="CAE0558612.1"/>
    <property type="molecule type" value="Transcribed_RNA"/>
</dbReference>
<evidence type="ECO:0000313" key="1">
    <source>
        <dbReference type="EMBL" id="CAE0558612.1"/>
    </source>
</evidence>
<gene>
    <name evidence="1" type="ORF">EHUX00137_LOCUS23071</name>
</gene>
<name>A0A7S3SLV3_EMIHU</name>
<proteinExistence type="predicted"/>